<accession>A0ABW6XR63</accession>
<protein>
    <submittedName>
        <fullName evidence="1">Uncharacterized protein</fullName>
    </submittedName>
</protein>
<gene>
    <name evidence="1" type="ORF">ACFY8C_16920</name>
</gene>
<evidence type="ECO:0000313" key="1">
    <source>
        <dbReference type="EMBL" id="MFF5919998.1"/>
    </source>
</evidence>
<keyword evidence="2" id="KW-1185">Reference proteome</keyword>
<dbReference type="EMBL" id="JBIBDZ010000004">
    <property type="protein sequence ID" value="MFF5919998.1"/>
    <property type="molecule type" value="Genomic_DNA"/>
</dbReference>
<organism evidence="1 2">
    <name type="scientific">Streptomyces flavochromogenes</name>
    <dbReference type="NCBI Taxonomy" id="68199"/>
    <lineage>
        <taxon>Bacteria</taxon>
        <taxon>Bacillati</taxon>
        <taxon>Actinomycetota</taxon>
        <taxon>Actinomycetes</taxon>
        <taxon>Kitasatosporales</taxon>
        <taxon>Streptomycetaceae</taxon>
        <taxon>Streptomyces</taxon>
    </lineage>
</organism>
<evidence type="ECO:0000313" key="2">
    <source>
        <dbReference type="Proteomes" id="UP001602370"/>
    </source>
</evidence>
<dbReference type="RefSeq" id="WP_030326078.1">
    <property type="nucleotide sequence ID" value="NZ_JBIBDZ010000004.1"/>
</dbReference>
<name>A0ABW6XR63_9ACTN</name>
<sequence length="94" mass="10148">MAVDHDIVGSVGVEVVPIAPTFHRHMERVVIPAAEQVGQQAGRILGDRMADAIVRQVAAFKAMPKLNVSLADGGVTFSRSSREAWTARRPPFQA</sequence>
<proteinExistence type="predicted"/>
<comment type="caution">
    <text evidence="1">The sequence shown here is derived from an EMBL/GenBank/DDBJ whole genome shotgun (WGS) entry which is preliminary data.</text>
</comment>
<dbReference type="Proteomes" id="UP001602370">
    <property type="component" value="Unassembled WGS sequence"/>
</dbReference>
<reference evidence="1 2" key="1">
    <citation type="submission" date="2024-10" db="EMBL/GenBank/DDBJ databases">
        <title>The Natural Products Discovery Center: Release of the First 8490 Sequenced Strains for Exploring Actinobacteria Biosynthetic Diversity.</title>
        <authorList>
            <person name="Kalkreuter E."/>
            <person name="Kautsar S.A."/>
            <person name="Yang D."/>
            <person name="Bader C.D."/>
            <person name="Teijaro C.N."/>
            <person name="Fluegel L."/>
            <person name="Davis C.M."/>
            <person name="Simpson J.R."/>
            <person name="Lauterbach L."/>
            <person name="Steele A.D."/>
            <person name="Gui C."/>
            <person name="Meng S."/>
            <person name="Li G."/>
            <person name="Viehrig K."/>
            <person name="Ye F."/>
            <person name="Su P."/>
            <person name="Kiefer A.F."/>
            <person name="Nichols A."/>
            <person name="Cepeda A.J."/>
            <person name="Yan W."/>
            <person name="Fan B."/>
            <person name="Jiang Y."/>
            <person name="Adhikari A."/>
            <person name="Zheng C.-J."/>
            <person name="Schuster L."/>
            <person name="Cowan T.M."/>
            <person name="Smanski M.J."/>
            <person name="Chevrette M.G."/>
            <person name="De Carvalho L.P.S."/>
            <person name="Shen B."/>
        </authorList>
    </citation>
    <scope>NUCLEOTIDE SEQUENCE [LARGE SCALE GENOMIC DNA]</scope>
    <source>
        <strain evidence="1 2">NPDC012605</strain>
    </source>
</reference>